<evidence type="ECO:0000256" key="2">
    <source>
        <dbReference type="ARBA" id="ARBA00022517"/>
    </source>
</evidence>
<dbReference type="InterPro" id="IPR029058">
    <property type="entry name" value="AB_hydrolase_fold"/>
</dbReference>
<dbReference type="GO" id="GO:0030515">
    <property type="term" value="F:snoRNA binding"/>
    <property type="evidence" value="ECO:0007669"/>
    <property type="project" value="InterPro"/>
</dbReference>
<feature type="transmembrane region" description="Helical" evidence="7">
    <location>
        <begin position="485"/>
        <end position="505"/>
    </location>
</feature>
<reference evidence="8 9" key="1">
    <citation type="submission" date="2020-04" db="EMBL/GenBank/DDBJ databases">
        <title>Perkinsus chesapeaki whole genome sequence.</title>
        <authorList>
            <person name="Bogema D.R."/>
        </authorList>
    </citation>
    <scope>NUCLEOTIDE SEQUENCE [LARGE SCALE GENOMIC DNA]</scope>
    <source>
        <strain evidence="8">ATCC PRA-425</strain>
    </source>
</reference>
<accession>A0A7J6MRV4</accession>
<dbReference type="GO" id="GO:0031429">
    <property type="term" value="C:box H/ACA snoRNP complex"/>
    <property type="evidence" value="ECO:0007669"/>
    <property type="project" value="TreeGrafter"/>
</dbReference>
<dbReference type="GO" id="GO:0031118">
    <property type="term" value="P:rRNA pseudouridine synthesis"/>
    <property type="evidence" value="ECO:0007669"/>
    <property type="project" value="TreeGrafter"/>
</dbReference>
<keyword evidence="2" id="KW-0690">Ribosome biogenesis</keyword>
<dbReference type="Gene3D" id="2.20.28.40">
    <property type="entry name" value="H/ACA ribonucleoprotein complex, subunit Nop10"/>
    <property type="match status" value="1"/>
</dbReference>
<dbReference type="EMBL" id="JAAPAO010000067">
    <property type="protein sequence ID" value="KAF4674234.1"/>
    <property type="molecule type" value="Genomic_DNA"/>
</dbReference>
<feature type="compositionally biased region" description="Low complexity" evidence="6">
    <location>
        <begin position="242"/>
        <end position="263"/>
    </location>
</feature>
<dbReference type="SUPFAM" id="SSF53474">
    <property type="entry name" value="alpha/beta-Hydrolases"/>
    <property type="match status" value="1"/>
</dbReference>
<evidence type="ECO:0000256" key="1">
    <source>
        <dbReference type="ARBA" id="ARBA00009462"/>
    </source>
</evidence>
<dbReference type="OrthoDB" id="13807at2759"/>
<feature type="region of interest" description="Disordered" evidence="6">
    <location>
        <begin position="520"/>
        <end position="544"/>
    </location>
</feature>
<keyword evidence="7" id="KW-1133">Transmembrane helix</keyword>
<dbReference type="PANTHER" id="PTHR13305">
    <property type="entry name" value="RIBOSOME BIOGENESIS PROTEIN NOP10"/>
    <property type="match status" value="1"/>
</dbReference>
<dbReference type="AlphaFoldDB" id="A0A7J6MRV4"/>
<evidence type="ECO:0000256" key="7">
    <source>
        <dbReference type="SAM" id="Phobius"/>
    </source>
</evidence>
<comment type="similarity">
    <text evidence="1">Belongs to the NOP10 family.</text>
</comment>
<feature type="region of interest" description="Disordered" evidence="6">
    <location>
        <begin position="234"/>
        <end position="268"/>
    </location>
</feature>
<name>A0A7J6MRV4_PERCH</name>
<dbReference type="InterPro" id="IPR036756">
    <property type="entry name" value="H/ACA_rnp_Nop10_sf"/>
</dbReference>
<evidence type="ECO:0000256" key="6">
    <source>
        <dbReference type="SAM" id="MobiDB-lite"/>
    </source>
</evidence>
<keyword evidence="3" id="KW-0698">rRNA processing</keyword>
<organism evidence="8 9">
    <name type="scientific">Perkinsus chesapeaki</name>
    <name type="common">Clam parasite</name>
    <name type="synonym">Perkinsus andrewsi</name>
    <dbReference type="NCBI Taxonomy" id="330153"/>
    <lineage>
        <taxon>Eukaryota</taxon>
        <taxon>Sar</taxon>
        <taxon>Alveolata</taxon>
        <taxon>Perkinsozoa</taxon>
        <taxon>Perkinsea</taxon>
        <taxon>Perkinsida</taxon>
        <taxon>Perkinsidae</taxon>
        <taxon>Perkinsus</taxon>
    </lineage>
</organism>
<gene>
    <name evidence="8" type="primary">NOP10</name>
    <name evidence="8" type="ORF">FOL47_009514</name>
</gene>
<dbReference type="Pfam" id="PF04135">
    <property type="entry name" value="Nop10p"/>
    <property type="match status" value="1"/>
</dbReference>
<dbReference type="GO" id="GO:0070034">
    <property type="term" value="F:telomerase RNA binding"/>
    <property type="evidence" value="ECO:0007669"/>
    <property type="project" value="TreeGrafter"/>
</dbReference>
<evidence type="ECO:0000256" key="4">
    <source>
        <dbReference type="ARBA" id="ARBA00023274"/>
    </source>
</evidence>
<evidence type="ECO:0000256" key="3">
    <source>
        <dbReference type="ARBA" id="ARBA00022552"/>
    </source>
</evidence>
<keyword evidence="7" id="KW-0472">Membrane</keyword>
<evidence type="ECO:0000313" key="9">
    <source>
        <dbReference type="Proteomes" id="UP000591131"/>
    </source>
</evidence>
<dbReference type="GO" id="GO:0031120">
    <property type="term" value="P:snRNA pseudouridine synthesis"/>
    <property type="evidence" value="ECO:0007669"/>
    <property type="project" value="TreeGrafter"/>
</dbReference>
<dbReference type="PANTHER" id="PTHR13305:SF0">
    <property type="entry name" value="H_ACA RIBONUCLEOPROTEIN COMPLEX SUBUNIT 3"/>
    <property type="match status" value="1"/>
</dbReference>
<evidence type="ECO:0000313" key="8">
    <source>
        <dbReference type="EMBL" id="KAF4674234.1"/>
    </source>
</evidence>
<evidence type="ECO:0000256" key="5">
    <source>
        <dbReference type="ARBA" id="ARBA00030185"/>
    </source>
</evidence>
<keyword evidence="4" id="KW-0687">Ribonucleoprotein</keyword>
<feature type="transmembrane region" description="Helical" evidence="7">
    <location>
        <begin position="24"/>
        <end position="42"/>
    </location>
</feature>
<sequence length="568" mass="60817">MVSGIFLEVETTLEYLYGVLGPRWMLLGVALVIWGLHYFMLLHQRPYVYFSGTKSTRILELCPAATTSFSPALWCLGSGNLQTLAGIWPLGNYDEHTPPAPPIPGACQYSREFVQVSTGRTVSLDWLPIGDKGTPPGTGLRPQDCFALLIILNHGIGGSLVNGCIIETIQYAKSLGFACVVINLPGAGGTVAPLPSKGGGGSLTPCASVLRPSFRKEVAEAVDAIDRRLRNWSQLQEQQMQASTSDAPRSSPAASPRPGQQPSGPVSLPKGLIAFSAGGLHALDCLASSTSKTSGDPLASPTDGTDADHTSSYSGIGACAFGHIPLRPEKWAADSSSAKKDFLVRCKGLLRQCCAAGDSDLEQAEAAMKAETLLEFETALLPLTGPSVGAFRPYDSISALSIPTCLYFSRDDPTMEFDSDVDLLQLSAKGREHVVTAVTETGGHCGGFSTGSLFRPRRPAKLSPDSGVRYPVSFMVDFIAASLRPVLLSSTLVYSFIAMLLRFYLDNEGKRVYTLKQSVPANDGSDAEQPTFSAHPARFSPDDKYSAERVTIKKRFGVLLTQQPKPEF</sequence>
<proteinExistence type="inferred from homology"/>
<keyword evidence="7" id="KW-0812">Transmembrane</keyword>
<dbReference type="Gene3D" id="3.40.50.1820">
    <property type="entry name" value="alpha/beta hydrolase"/>
    <property type="match status" value="1"/>
</dbReference>
<dbReference type="InterPro" id="IPR007264">
    <property type="entry name" value="H/ACA_rnp_Nop10"/>
</dbReference>
<keyword evidence="9" id="KW-1185">Reference proteome</keyword>
<protein>
    <recommendedName>
        <fullName evidence="5">Nucleolar protein 10</fullName>
    </recommendedName>
</protein>
<dbReference type="Proteomes" id="UP000591131">
    <property type="component" value="Unassembled WGS sequence"/>
</dbReference>
<dbReference type="GO" id="GO:1904874">
    <property type="term" value="P:positive regulation of telomerase RNA localization to Cajal body"/>
    <property type="evidence" value="ECO:0007669"/>
    <property type="project" value="TreeGrafter"/>
</dbReference>
<dbReference type="SUPFAM" id="SSF144210">
    <property type="entry name" value="Nop10-like SnoRNP"/>
    <property type="match status" value="1"/>
</dbReference>
<comment type="caution">
    <text evidence="8">The sequence shown here is derived from an EMBL/GenBank/DDBJ whole genome shotgun (WGS) entry which is preliminary data.</text>
</comment>